<dbReference type="AlphaFoldDB" id="A0A3M2JMQ5"/>
<dbReference type="OrthoDB" id="5145449at2"/>
<reference evidence="2 3" key="1">
    <citation type="submission" date="2018-10" db="EMBL/GenBank/DDBJ databases">
        <title>Isolation, diversity and antifungal activity of actinobacteria from wheat.</title>
        <authorList>
            <person name="Han C."/>
        </authorList>
    </citation>
    <scope>NUCLEOTIDE SEQUENCE [LARGE SCALE GENOMIC DNA]</scope>
    <source>
        <strain evidence="2 3">NEAU-YY56</strain>
    </source>
</reference>
<gene>
    <name evidence="2" type="ORF">EBM89_03860</name>
</gene>
<proteinExistence type="predicted"/>
<protein>
    <submittedName>
        <fullName evidence="2">HNH endonuclease</fullName>
    </submittedName>
</protein>
<dbReference type="GO" id="GO:0004519">
    <property type="term" value="F:endonuclease activity"/>
    <property type="evidence" value="ECO:0007669"/>
    <property type="project" value="UniProtKB-KW"/>
</dbReference>
<comment type="caution">
    <text evidence="2">The sequence shown here is derived from an EMBL/GenBank/DDBJ whole genome shotgun (WGS) entry which is preliminary data.</text>
</comment>
<dbReference type="Gene3D" id="1.10.30.50">
    <property type="match status" value="1"/>
</dbReference>
<dbReference type="SMART" id="SM00507">
    <property type="entry name" value="HNHc"/>
    <property type="match status" value="1"/>
</dbReference>
<keyword evidence="3" id="KW-1185">Reference proteome</keyword>
<dbReference type="EMBL" id="RFFI01000013">
    <property type="protein sequence ID" value="RMI13556.1"/>
    <property type="molecule type" value="Genomic_DNA"/>
</dbReference>
<evidence type="ECO:0000313" key="2">
    <source>
        <dbReference type="EMBL" id="RMI13556.1"/>
    </source>
</evidence>
<dbReference type="InterPro" id="IPR058807">
    <property type="entry name" value="ScoMcrA_N"/>
</dbReference>
<accession>A0A3M2JMQ5</accession>
<keyword evidence="2" id="KW-0255">Endonuclease</keyword>
<dbReference type="InterPro" id="IPR002711">
    <property type="entry name" value="HNH"/>
</dbReference>
<dbReference type="Proteomes" id="UP000269289">
    <property type="component" value="Unassembled WGS sequence"/>
</dbReference>
<dbReference type="InterPro" id="IPR058712">
    <property type="entry name" value="SRA_ScoMcrA"/>
</dbReference>
<dbReference type="Pfam" id="PF26345">
    <property type="entry name" value="ScoMcrA_N"/>
    <property type="match status" value="1"/>
</dbReference>
<dbReference type="InterPro" id="IPR003615">
    <property type="entry name" value="HNH_nuc"/>
</dbReference>
<keyword evidence="2" id="KW-0540">Nuclease</keyword>
<dbReference type="GO" id="GO:0003676">
    <property type="term" value="F:nucleic acid binding"/>
    <property type="evidence" value="ECO:0007669"/>
    <property type="project" value="InterPro"/>
</dbReference>
<evidence type="ECO:0000259" key="1">
    <source>
        <dbReference type="SMART" id="SM00507"/>
    </source>
</evidence>
<sequence length="386" mass="42248">MAYLSDLTDSAAVEDAIDEFRMVGREAFLERYGFRKSQDYFVIADGERIDSKPVVAAAYGRQFPERGPLKARQFSGGASGAARTLRRLGFTVATVAEVRPPVVGEEHPSRTDVYDFYGGDKVGGVVTLPGDSTVNVFSDADGPYEDDPPTITEPFGYRGQGLEGPQKLSQRGNALLESARVAQEAVRFWHRPSGGSFTFRTWCVVLGRTWVHDQQRAQLQWMLQAVPGPERGDWPDALQLALDEAAALAEDEVIGPEAKPDPTYAELVDRVESRGQGRTRLGAPRLDYPRSAAARRAVLVRSGGSCESPRCTGMPAERNRSDEPILDVDHIKDLARGGDDHPRNMIALCPNCHACKTRGDTRRWRAELAVVAAAANERALHTASEA</sequence>
<keyword evidence="2" id="KW-0378">Hydrolase</keyword>
<name>A0A3M2JMQ5_9CELL</name>
<dbReference type="Pfam" id="PF01844">
    <property type="entry name" value="HNH"/>
    <property type="match status" value="1"/>
</dbReference>
<dbReference type="CDD" id="cd00085">
    <property type="entry name" value="HNHc"/>
    <property type="match status" value="1"/>
</dbReference>
<organism evidence="2 3">
    <name type="scientific">Cellulomonas triticagri</name>
    <dbReference type="NCBI Taxonomy" id="2483352"/>
    <lineage>
        <taxon>Bacteria</taxon>
        <taxon>Bacillati</taxon>
        <taxon>Actinomycetota</taxon>
        <taxon>Actinomycetes</taxon>
        <taxon>Micrococcales</taxon>
        <taxon>Cellulomonadaceae</taxon>
        <taxon>Cellulomonas</taxon>
    </lineage>
</organism>
<dbReference type="RefSeq" id="WP_122148145.1">
    <property type="nucleotide sequence ID" value="NZ_RFFI01000013.1"/>
</dbReference>
<feature type="domain" description="HNH nuclease" evidence="1">
    <location>
        <begin position="293"/>
        <end position="354"/>
    </location>
</feature>
<evidence type="ECO:0000313" key="3">
    <source>
        <dbReference type="Proteomes" id="UP000269289"/>
    </source>
</evidence>
<dbReference type="Pfam" id="PF26348">
    <property type="entry name" value="SRA_ScoMcrA"/>
    <property type="match status" value="1"/>
</dbReference>
<dbReference type="GO" id="GO:0008270">
    <property type="term" value="F:zinc ion binding"/>
    <property type="evidence" value="ECO:0007669"/>
    <property type="project" value="InterPro"/>
</dbReference>